<proteinExistence type="predicted"/>
<feature type="region of interest" description="Disordered" evidence="1">
    <location>
        <begin position="1"/>
        <end position="20"/>
    </location>
</feature>
<evidence type="ECO:0000313" key="2">
    <source>
        <dbReference type="EMBL" id="BET25065.1"/>
    </source>
</evidence>
<name>A0AA86J654_9BURK</name>
<feature type="region of interest" description="Disordered" evidence="1">
    <location>
        <begin position="154"/>
        <end position="193"/>
    </location>
</feature>
<organism evidence="2 3">
    <name type="scientific">Limnobacter thiooxidans</name>
    <dbReference type="NCBI Taxonomy" id="131080"/>
    <lineage>
        <taxon>Bacteria</taxon>
        <taxon>Pseudomonadati</taxon>
        <taxon>Pseudomonadota</taxon>
        <taxon>Betaproteobacteria</taxon>
        <taxon>Burkholderiales</taxon>
        <taxon>Burkholderiaceae</taxon>
        <taxon>Limnobacter</taxon>
    </lineage>
</organism>
<sequence>MGGSIQSSGSQASSTQSDSIESKIAAYQATGHTRILPDKLPPGITEKDAITNVVGEIATTLRDVLNGHIKKHGVSSKDDRDFFNDVVSNVKAVLNDPANSSILEGIELPRIDQLINLAGSISQGNIKSIPKIKIDLTAAFDSTLIQERQVLKTALSKSSPHSSAEENSNTKAHGSRKPQPRPVQRGPGDTVIDDKKFPLVTEESLGEDVNGPINLSLDGWMAGGNGQQKVRLIDKDPEVQKILDRINSNKITRS</sequence>
<reference evidence="2 3" key="1">
    <citation type="submission" date="2023-10" db="EMBL/GenBank/DDBJ databases">
        <title>Complete Genome Sequence of Limnobacter thiooxidans CS-K2T, Isolated from freshwater lake sediments in Bavaria, Germany.</title>
        <authorList>
            <person name="Naruki M."/>
            <person name="Watanabe A."/>
            <person name="Warashina T."/>
            <person name="Morita T."/>
            <person name="Arakawa K."/>
        </authorList>
    </citation>
    <scope>NUCLEOTIDE SEQUENCE [LARGE SCALE GENOMIC DNA]</scope>
    <source>
        <strain evidence="2 3">CS-K2</strain>
    </source>
</reference>
<evidence type="ECO:0000256" key="1">
    <source>
        <dbReference type="SAM" id="MobiDB-lite"/>
    </source>
</evidence>
<gene>
    <name evidence="2" type="ORF">RGQ30_05660</name>
</gene>
<protein>
    <submittedName>
        <fullName evidence="2">Uncharacterized protein</fullName>
    </submittedName>
</protein>
<accession>A0AA86J654</accession>
<feature type="compositionally biased region" description="Low complexity" evidence="1">
    <location>
        <begin position="1"/>
        <end position="19"/>
    </location>
</feature>
<dbReference type="KEGG" id="lto:RGQ30_05660"/>
<dbReference type="RefSeq" id="WP_130558421.1">
    <property type="nucleotide sequence ID" value="NZ_AP028947.1"/>
</dbReference>
<dbReference type="Proteomes" id="UP001329151">
    <property type="component" value="Chromosome"/>
</dbReference>
<dbReference type="EMBL" id="AP028947">
    <property type="protein sequence ID" value="BET25065.1"/>
    <property type="molecule type" value="Genomic_DNA"/>
</dbReference>
<dbReference type="AlphaFoldDB" id="A0AA86J654"/>
<feature type="compositionally biased region" description="Polar residues" evidence="1">
    <location>
        <begin position="155"/>
        <end position="172"/>
    </location>
</feature>
<keyword evidence="3" id="KW-1185">Reference proteome</keyword>
<evidence type="ECO:0000313" key="3">
    <source>
        <dbReference type="Proteomes" id="UP001329151"/>
    </source>
</evidence>